<reference key="2">
    <citation type="submission" date="2011-06" db="EMBL/GenBank/DDBJ databases">
        <title>Complete Genome Sequence of Pseudomonas stutzeri Strain CGMCC 1.1803.</title>
        <authorList>
            <person name="Yan Y."/>
            <person name="Chen M."/>
            <person name="Lu W."/>
            <person name="Zhang W."/>
            <person name="Ping S."/>
            <person name="Lin M."/>
        </authorList>
    </citation>
    <scope>NUCLEOTIDE SEQUENCE</scope>
    <source>
        <strain>ATCC 17588</strain>
    </source>
</reference>
<evidence type="ECO:0000259" key="5">
    <source>
        <dbReference type="Pfam" id="PF00582"/>
    </source>
</evidence>
<dbReference type="InterPro" id="IPR006016">
    <property type="entry name" value="UspA"/>
</dbReference>
<protein>
    <submittedName>
        <fullName evidence="6">Universal stress protein</fullName>
    </submittedName>
</protein>
<name>F8HA20_STUS2</name>
<reference evidence="7" key="3">
    <citation type="submission" date="2011-06" db="EMBL/GenBank/DDBJ databases">
        <title>Complete genome sequence of Pseudomonas stutzeri strain CGMCC 1.1803.</title>
        <authorList>
            <person name="Yan Y."/>
            <person name="Chen M."/>
            <person name="Lu W."/>
            <person name="Zhang W."/>
            <person name="Ping S."/>
            <person name="Lin M."/>
        </authorList>
    </citation>
    <scope>NUCLEOTIDE SEQUENCE [LARGE SCALE GENOMIC DNA]</scope>
    <source>
        <strain evidence="7">ATCC 17588 / DSM 5190 / CCUG 11256 / JCM 5965 / LMG 11199 / NCIMB 11358 / Stanier 221</strain>
    </source>
</reference>
<gene>
    <name evidence="6" type="ordered locus">PSTAB_1949</name>
</gene>
<feature type="domain" description="UspA" evidence="5">
    <location>
        <begin position="65"/>
        <end position="135"/>
    </location>
</feature>
<evidence type="ECO:0000256" key="4">
    <source>
        <dbReference type="ARBA" id="ARBA00037131"/>
    </source>
</evidence>
<accession>F8HA20</accession>
<dbReference type="HOGENOM" id="CLU_049301_1_2_6"/>
<dbReference type="Pfam" id="PF00582">
    <property type="entry name" value="Usp"/>
    <property type="match status" value="2"/>
</dbReference>
<comment type="subcellular location">
    <subcellularLocation>
        <location evidence="1">Cytoplasm</location>
    </subcellularLocation>
</comment>
<dbReference type="PANTHER" id="PTHR47892">
    <property type="entry name" value="UNIVERSAL STRESS PROTEIN E"/>
    <property type="match status" value="1"/>
</dbReference>
<dbReference type="GO" id="GO:0005737">
    <property type="term" value="C:cytoplasm"/>
    <property type="evidence" value="ECO:0007669"/>
    <property type="project" value="UniProtKB-SubCell"/>
</dbReference>
<proteinExistence type="inferred from homology"/>
<dbReference type="SUPFAM" id="SSF52402">
    <property type="entry name" value="Adenine nucleotide alpha hydrolases-like"/>
    <property type="match status" value="2"/>
</dbReference>
<evidence type="ECO:0000313" key="6">
    <source>
        <dbReference type="EMBL" id="AEJ05230.1"/>
    </source>
</evidence>
<reference evidence="6 7" key="1">
    <citation type="journal article" date="2011" name="J. Bacteriol.">
        <title>Complete Genome Sequence of the Type Strain Pseudomonas stutzeri CGMCC 1.1803.</title>
        <authorList>
            <person name="Chen M."/>
            <person name="Yan Y."/>
            <person name="Zhang W."/>
            <person name="Lu W."/>
            <person name="Wang J."/>
            <person name="Ping S."/>
            <person name="Lin M."/>
        </authorList>
    </citation>
    <scope>NUCLEOTIDE SEQUENCE [LARGE SCALE GENOMIC DNA]</scope>
    <source>
        <strain evidence="7">ATCC 17588 / DSM 5190 / CCUG 11256 / JCM 5965 / LMG 11199 / NCIMB 11358 / Stanier 221</strain>
    </source>
</reference>
<feature type="domain" description="UspA" evidence="5">
    <location>
        <begin position="164"/>
        <end position="283"/>
    </location>
</feature>
<dbReference type="KEGG" id="psz:PSTAB_1949"/>
<keyword evidence="3" id="KW-0963">Cytoplasm</keyword>
<dbReference type="EMBL" id="CP002881">
    <property type="protein sequence ID" value="AEJ05230.1"/>
    <property type="molecule type" value="Genomic_DNA"/>
</dbReference>
<sequence>MTNPHQEMEPIMQAIRCILVVIDPNQPQELALKRAHLISTVSQSRLHLLACDAKHDHSGHLANLRAQLESEGHQVTTQQAWHESLHQTIIAAQQAEGCGLVVKQHVPDNPLKRALLTPEDWKLLRYCPCPVLMVKTDNPWTGGNILAAVDVGNADLEHRTLHATIVNHGYEIANLADGKLHVISAHPSAMLSAADPAFQLKETIEARYREACKRFQEEFDIPDAQLHVEEGPADALIPRVCHQLKAVVTVIGTVARTGFSGALMGNTAEVVLDTLESDVLVLKPDDVIDHLEDLVRH</sequence>
<evidence type="ECO:0000256" key="1">
    <source>
        <dbReference type="ARBA" id="ARBA00004496"/>
    </source>
</evidence>
<organism evidence="6 7">
    <name type="scientific">Stutzerimonas stutzeri (strain ATCC 17588 / DSM 5190 / CCUG 11256 / JCM 5965 / LMG 11199 / NBRC 14165 / NCIMB 11358 / Stanier 221)</name>
    <name type="common">Pseudomonas stutzeri</name>
    <dbReference type="NCBI Taxonomy" id="96563"/>
    <lineage>
        <taxon>Bacteria</taxon>
        <taxon>Pseudomonadati</taxon>
        <taxon>Pseudomonadota</taxon>
        <taxon>Gammaproteobacteria</taxon>
        <taxon>Pseudomonadales</taxon>
        <taxon>Pseudomonadaceae</taxon>
        <taxon>Stutzerimonas</taxon>
    </lineage>
</organism>
<dbReference type="Gene3D" id="3.40.50.12370">
    <property type="match status" value="1"/>
</dbReference>
<comment type="function">
    <text evidence="4">Required for resistance to DNA-damaging agents.</text>
</comment>
<evidence type="ECO:0000256" key="2">
    <source>
        <dbReference type="ARBA" id="ARBA00008791"/>
    </source>
</evidence>
<dbReference type="Proteomes" id="UP000008932">
    <property type="component" value="Chromosome"/>
</dbReference>
<dbReference type="AlphaFoldDB" id="F8HA20"/>
<comment type="similarity">
    <text evidence="2">Belongs to the universal stress protein A family.</text>
</comment>
<evidence type="ECO:0000256" key="3">
    <source>
        <dbReference type="ARBA" id="ARBA00022490"/>
    </source>
</evidence>
<evidence type="ECO:0000313" key="7">
    <source>
        <dbReference type="Proteomes" id="UP000008932"/>
    </source>
</evidence>
<dbReference type="PANTHER" id="PTHR47892:SF1">
    <property type="entry name" value="UNIVERSAL STRESS PROTEIN E"/>
    <property type="match status" value="1"/>
</dbReference>